<dbReference type="GO" id="GO:0004842">
    <property type="term" value="F:ubiquitin-protein transferase activity"/>
    <property type="evidence" value="ECO:0007669"/>
    <property type="project" value="InterPro"/>
</dbReference>
<feature type="region of interest" description="Disordered" evidence="1">
    <location>
        <begin position="179"/>
        <end position="230"/>
    </location>
</feature>
<dbReference type="EMBL" id="OZ034822">
    <property type="protein sequence ID" value="CAL1411186.1"/>
    <property type="molecule type" value="Genomic_DNA"/>
</dbReference>
<organism evidence="2 3">
    <name type="scientific">Linum trigynum</name>
    <dbReference type="NCBI Taxonomy" id="586398"/>
    <lineage>
        <taxon>Eukaryota</taxon>
        <taxon>Viridiplantae</taxon>
        <taxon>Streptophyta</taxon>
        <taxon>Embryophyta</taxon>
        <taxon>Tracheophyta</taxon>
        <taxon>Spermatophyta</taxon>
        <taxon>Magnoliopsida</taxon>
        <taxon>eudicotyledons</taxon>
        <taxon>Gunneridae</taxon>
        <taxon>Pentapetalae</taxon>
        <taxon>rosids</taxon>
        <taxon>fabids</taxon>
        <taxon>Malpighiales</taxon>
        <taxon>Linaceae</taxon>
        <taxon>Linum</taxon>
    </lineage>
</organism>
<feature type="region of interest" description="Disordered" evidence="1">
    <location>
        <begin position="1"/>
        <end position="138"/>
    </location>
</feature>
<evidence type="ECO:0000313" key="2">
    <source>
        <dbReference type="EMBL" id="CAL1411186.1"/>
    </source>
</evidence>
<protein>
    <submittedName>
        <fullName evidence="2">Uncharacterized protein</fullName>
    </submittedName>
</protein>
<dbReference type="Proteomes" id="UP001497516">
    <property type="component" value="Chromosome 9"/>
</dbReference>
<dbReference type="PANTHER" id="PTHR46293">
    <property type="entry name" value="E3 UBIQUITIN PROTEIN LIGASE DRIP1"/>
    <property type="match status" value="1"/>
</dbReference>
<evidence type="ECO:0000256" key="1">
    <source>
        <dbReference type="SAM" id="MobiDB-lite"/>
    </source>
</evidence>
<dbReference type="AlphaFoldDB" id="A0AAV2GK83"/>
<feature type="compositionally biased region" description="Pro residues" evidence="1">
    <location>
        <begin position="7"/>
        <end position="23"/>
    </location>
</feature>
<proteinExistence type="predicted"/>
<reference evidence="2 3" key="1">
    <citation type="submission" date="2024-04" db="EMBL/GenBank/DDBJ databases">
        <authorList>
            <person name="Fracassetti M."/>
        </authorList>
    </citation>
    <scope>NUCLEOTIDE SEQUENCE [LARGE SCALE GENOMIC DNA]</scope>
</reference>
<feature type="compositionally biased region" description="Polar residues" evidence="1">
    <location>
        <begin position="103"/>
        <end position="115"/>
    </location>
</feature>
<feature type="compositionally biased region" description="Basic and acidic residues" evidence="1">
    <location>
        <begin position="118"/>
        <end position="128"/>
    </location>
</feature>
<keyword evidence="3" id="KW-1185">Reference proteome</keyword>
<accession>A0AAV2GK83</accession>
<dbReference type="InterPro" id="IPR044807">
    <property type="entry name" value="DRIP1-like"/>
</dbReference>
<dbReference type="PANTHER" id="PTHR46293:SF3">
    <property type="entry name" value="E3 UBIQUITIN PROTEIN LIGASE DRIPH-RELATED"/>
    <property type="match status" value="1"/>
</dbReference>
<name>A0AAV2GK83_9ROSI</name>
<gene>
    <name evidence="2" type="ORF">LTRI10_LOCUS50559</name>
</gene>
<evidence type="ECO:0000313" key="3">
    <source>
        <dbReference type="Proteomes" id="UP001497516"/>
    </source>
</evidence>
<sequence>MPSLPKVVPPPLVPKPPSPPTPEPVATVYVPARRKERSLPSFVTNTPKVPDQYVPPAKKNKYSTKKVPAVRESVTSDYEEGPIKNDADGDILSSPETIIKIAQSRTHNGLPSGSSKRLVLDKKLKQGNEESEEKSDLLKPLNHLVEELAAANKVKSNKSNPRGEVLVPVAVALLSDTSKANDVELPNQEEGKPQVCENQVDSAASTSSSARPTKLPTVRPKKAATSEALNVSAQDTVDANSRQEQRLVPIWFSLIAANTQLRYLVLFVTQY</sequence>